<dbReference type="AlphaFoldDB" id="A0A1H3JMF7"/>
<dbReference type="EMBL" id="FNPC01000005">
    <property type="protein sequence ID" value="SDY40598.1"/>
    <property type="molecule type" value="Genomic_DNA"/>
</dbReference>
<feature type="region of interest" description="Disordered" evidence="1">
    <location>
        <begin position="33"/>
        <end position="75"/>
    </location>
</feature>
<gene>
    <name evidence="2" type="ORF">SAMN05216564_10557</name>
</gene>
<accession>A0A1H3JMF7</accession>
<dbReference type="PROSITE" id="PS51318">
    <property type="entry name" value="TAT"/>
    <property type="match status" value="1"/>
</dbReference>
<sequence length="242" mass="25942">MSDRPTPTRRRFVLAGAVPSVVGLAGCSALEAEDLGADQGDADADTETERPPTEQSPPERAFSATFDDGVGDWTGDVDAIESTDEAARGGGAVRMRSEAQEIELPIPETTVDRYSIWWRVEEEVNDVRFEFRGPDGRVGFGAEVRTGTNGLTVVVNPETDSGAASDLLSSAVRPGNWYQITFDAVDFEAERFDAALADVGDSELIRMTQSFRSPIDAVAALTVRSQRGDAVIVDDVVVGRDG</sequence>
<dbReference type="Proteomes" id="UP000199079">
    <property type="component" value="Unassembled WGS sequence"/>
</dbReference>
<keyword evidence="3" id="KW-1185">Reference proteome</keyword>
<proteinExistence type="predicted"/>
<dbReference type="PROSITE" id="PS51257">
    <property type="entry name" value="PROKAR_LIPOPROTEIN"/>
    <property type="match status" value="1"/>
</dbReference>
<dbReference type="RefSeq" id="WP_143114419.1">
    <property type="nucleotide sequence ID" value="NZ_FNPC01000005.1"/>
</dbReference>
<evidence type="ECO:0000256" key="1">
    <source>
        <dbReference type="SAM" id="MobiDB-lite"/>
    </source>
</evidence>
<reference evidence="3" key="1">
    <citation type="submission" date="2016-10" db="EMBL/GenBank/DDBJ databases">
        <authorList>
            <person name="Varghese N."/>
            <person name="Submissions S."/>
        </authorList>
    </citation>
    <scope>NUCLEOTIDE SEQUENCE [LARGE SCALE GENOMIC DNA]</scope>
    <source>
        <strain evidence="3">DC30,IBRC 10041,KCTC 4046</strain>
    </source>
</reference>
<organism evidence="2 3">
    <name type="scientific">Halopenitus persicus</name>
    <dbReference type="NCBI Taxonomy" id="1048396"/>
    <lineage>
        <taxon>Archaea</taxon>
        <taxon>Methanobacteriati</taxon>
        <taxon>Methanobacteriota</taxon>
        <taxon>Stenosarchaea group</taxon>
        <taxon>Halobacteria</taxon>
        <taxon>Halobacteriales</taxon>
        <taxon>Haloferacaceae</taxon>
        <taxon>Halopenitus</taxon>
    </lineage>
</organism>
<dbReference type="OrthoDB" id="380064at2157"/>
<evidence type="ECO:0000313" key="3">
    <source>
        <dbReference type="Proteomes" id="UP000199079"/>
    </source>
</evidence>
<dbReference type="InterPro" id="IPR006311">
    <property type="entry name" value="TAT_signal"/>
</dbReference>
<name>A0A1H3JMF7_9EURY</name>
<feature type="compositionally biased region" description="Acidic residues" evidence="1">
    <location>
        <begin position="33"/>
        <end position="46"/>
    </location>
</feature>
<protein>
    <submittedName>
        <fullName evidence="2">Uncharacterized protein</fullName>
    </submittedName>
</protein>
<evidence type="ECO:0000313" key="2">
    <source>
        <dbReference type="EMBL" id="SDY40598.1"/>
    </source>
</evidence>